<evidence type="ECO:0000259" key="1">
    <source>
        <dbReference type="Pfam" id="PF04422"/>
    </source>
</evidence>
<dbReference type="Pfam" id="PF04422">
    <property type="entry name" value="FrhB_FdhB_N"/>
    <property type="match status" value="1"/>
</dbReference>
<evidence type="ECO:0000313" key="3">
    <source>
        <dbReference type="EMBL" id="MFD0912581.1"/>
    </source>
</evidence>
<feature type="domain" description="Coenzyme F420 hydrogenase/dehydrogenase beta subunit C-terminal" evidence="2">
    <location>
        <begin position="190"/>
        <end position="358"/>
    </location>
</feature>
<dbReference type="InterPro" id="IPR045220">
    <property type="entry name" value="FRHB/FDHB/HCAR-like"/>
</dbReference>
<dbReference type="EMBL" id="JBHTKB010000001">
    <property type="protein sequence ID" value="MFD0912581.1"/>
    <property type="molecule type" value="Genomic_DNA"/>
</dbReference>
<sequence length="472" mass="52608">MNVTNLKQNSISHAQPFTIVNVAQQGVCVGCGACAVVDQNVKLVRNSFGAMVADFSAIANLADSPADSVCPFSDNSQNEDFLGKLIYQDSEHYDQRVGYYSSIYSGRRVSEDTLLNSSSGGLTSYVATELLKQGHVDGIIHVGKNQSADNDALFSFVVSYSEAEADKHKKSQYYSLSFDAVLKQVRGDGKRYVFVGVPCFIKALRNIALHDEVLAKQISFTLGLVCGHLKSSAFAELLSWQLGVKPEALKAVDFRKKNKSSTVNAYDFMATDHAGNSYAKTSARMFGGGWGYATFQLEACDYCDDIFAETADAVFGDAWLPQFNTYWQGTNIVLVRNKVIDSILNTAKISQQIVLENLAIDDLCLSQQGNFRHRREGLVVRLHDDVNAGKAIPRKRVNLDTIKAIAKKRIALVRLRRTMARESHGFFYEAKKQGDLNFFINKMTPLKDKMDRFYKPNLFIRAFRKARRILGI</sequence>
<dbReference type="PANTHER" id="PTHR31332:SF0">
    <property type="entry name" value="7-HYDROXYMETHYL CHLOROPHYLL A REDUCTASE, CHLOROPLASTIC"/>
    <property type="match status" value="1"/>
</dbReference>
<evidence type="ECO:0000313" key="4">
    <source>
        <dbReference type="Proteomes" id="UP001597128"/>
    </source>
</evidence>
<reference evidence="4" key="1">
    <citation type="journal article" date="2019" name="Int. J. Syst. Evol. Microbiol.">
        <title>The Global Catalogue of Microorganisms (GCM) 10K type strain sequencing project: providing services to taxonomists for standard genome sequencing and annotation.</title>
        <authorList>
            <consortium name="The Broad Institute Genomics Platform"/>
            <consortium name="The Broad Institute Genome Sequencing Center for Infectious Disease"/>
            <person name="Wu L."/>
            <person name="Ma J."/>
        </authorList>
    </citation>
    <scope>NUCLEOTIDE SEQUENCE [LARGE SCALE GENOMIC DNA]</scope>
    <source>
        <strain evidence="4">CCUG 58412</strain>
    </source>
</reference>
<feature type="domain" description="Coenzyme F420 hydrogenase/dehydrogenase beta subunit N-terminal" evidence="1">
    <location>
        <begin position="104"/>
        <end position="183"/>
    </location>
</feature>
<dbReference type="RefSeq" id="WP_379055647.1">
    <property type="nucleotide sequence ID" value="NZ_JBHTKB010000001.1"/>
</dbReference>
<name>A0ABW3F6Y7_9PROT</name>
<comment type="caution">
    <text evidence="3">The sequence shown here is derived from an EMBL/GenBank/DDBJ whole genome shotgun (WGS) entry which is preliminary data.</text>
</comment>
<dbReference type="InterPro" id="IPR007516">
    <property type="entry name" value="Co_F420_Hydgase/DH_bsu_N"/>
</dbReference>
<organism evidence="3 4">
    <name type="scientific">Methylophilus luteus</name>
    <dbReference type="NCBI Taxonomy" id="640108"/>
    <lineage>
        <taxon>Bacteria</taxon>
        <taxon>Pseudomonadati</taxon>
        <taxon>Pseudomonadota</taxon>
        <taxon>Betaproteobacteria</taxon>
        <taxon>Nitrosomonadales</taxon>
        <taxon>Methylophilaceae</taxon>
        <taxon>Methylophilus</taxon>
    </lineage>
</organism>
<dbReference type="Proteomes" id="UP001597128">
    <property type="component" value="Unassembled WGS sequence"/>
</dbReference>
<gene>
    <name evidence="3" type="ORF">ACFQ1Z_03375</name>
</gene>
<dbReference type="Pfam" id="PF04432">
    <property type="entry name" value="FrhB_FdhB_C"/>
    <property type="match status" value="1"/>
</dbReference>
<evidence type="ECO:0000259" key="2">
    <source>
        <dbReference type="Pfam" id="PF04432"/>
    </source>
</evidence>
<protein>
    <submittedName>
        <fullName evidence="3">Coenzyme F420 hydrogenase/dehydrogenase, beta subunit C-terminal domain</fullName>
    </submittedName>
</protein>
<proteinExistence type="predicted"/>
<keyword evidence="4" id="KW-1185">Reference proteome</keyword>
<accession>A0ABW3F6Y7</accession>
<dbReference type="PANTHER" id="PTHR31332">
    <property type="entry name" value="7-HYDROXYMETHYL CHLOROPHYLL A REDUCTASE, CHLOROPLASTIC"/>
    <property type="match status" value="1"/>
</dbReference>
<dbReference type="InterPro" id="IPR007525">
    <property type="entry name" value="FrhB_FdhB_C"/>
</dbReference>